<name>A0A8D3D0K4_SCOMX</name>
<evidence type="ECO:0000256" key="3">
    <source>
        <dbReference type="ARBA" id="ARBA00022729"/>
    </source>
</evidence>
<evidence type="ECO:0000256" key="1">
    <source>
        <dbReference type="ARBA" id="ARBA00004167"/>
    </source>
</evidence>
<dbReference type="InterPro" id="IPR001190">
    <property type="entry name" value="SRCR"/>
</dbReference>
<evidence type="ECO:0000256" key="4">
    <source>
        <dbReference type="ARBA" id="ARBA00022737"/>
    </source>
</evidence>
<feature type="disulfide bond" evidence="9">
    <location>
        <begin position="871"/>
        <end position="881"/>
    </location>
</feature>
<keyword evidence="4" id="KW-0677">Repeat</keyword>
<feature type="domain" description="SRCR" evidence="11">
    <location>
        <begin position="399"/>
        <end position="497"/>
    </location>
</feature>
<sequence>MWFLLLIYIAHTELPTFFEASELLQGEERLILRGGREPCHGHAEIYYKNKWGYIGDKHWNRATEEVVCRSTHCGSPVESAMENELRPINSTLWLNEVTCSGEENHLLHCKYPGWGLWDAYRVVKWIECSNKIRMSLDGFVCAGAVQYSIDGETPSGYICADGWGQNEANSLCQSLGCGNSTEIAMHKWRKWKGFQKSNKMMIDCANIQPMTSLWQCVTHESTECKNPANVVCNGFKRLQLKGHTQNVCSGQLEMEENSRWIPVKNNKTSSDVRCQQMHCGTAVRPSRDDDNGTQLTCTDNVTVELTGRCYGVVQVKVNGLTHPVCASAWTQAEADVVCNELNCGTAISHEAQKSKLQGIMDHVSCLGSESSLWHCRAMHEDGLRCSSKAYVVCAGSVSVRLEDGPGKCAGRLEIQYEGRWKQVYEQNWTDTNSNTVCKQMNCGNKHLSPHRDKFIHGSGDFLTKTVECNTEASTIHECFPNNPKGPSKSEAVGITCEEHKVVFLKGDDSCSGTVGIEHGDHTYWLSGSNGTWDQDTANAVCQQKHCGKASAFSASVLDNDTKIDVWDKSYNCSSDTKSLFECDTQTQSSDHNDTIATVNCSGKVTIELTNKCWGTVNVCVDGKCGGVCEDTWTDSKSVMLCKELGCGDTVFRANNQPGERPVMLVKSLYTTKQTTRLTQCNFVMNVENKTTCKSAYVVCSGSVKPRFITSRDKCSGNVELSYEGEWLPMCMNGLKEKELQDTICEELDCGQAEKTVDYFGPKPAGGRVISQLNCSTDDAKSLSACPPVFKNDICTLAGLQCKNLRKMTVSETCRGAVSVYSNGRLSAVSAEGWTETEGQRLCRDLQCGGFKSKKVYNTSQELSFWDRSIRCENDTNNIWDCEKPATASQRQQLIIECQDKPNVTLSERCHGAVKINGTEVCNSHWDMSYSHLLCQEQMCSNAVVNVFTDPKPNADYYHISCDDFHHELGQCKRVQGKCNGQLVSVYCVGNVKFKTNKTCGGQLLVNYRNNWERICPLNFSPAFKEKLCQKLGCNGHNDSTVRSDNKEKVNIFISLCVC</sequence>
<evidence type="ECO:0000256" key="9">
    <source>
        <dbReference type="PROSITE-ProRule" id="PRU00196"/>
    </source>
</evidence>
<evidence type="ECO:0000256" key="10">
    <source>
        <dbReference type="SAM" id="SignalP"/>
    </source>
</evidence>
<keyword evidence="3 10" id="KW-0732">Signal</keyword>
<dbReference type="PRINTS" id="PR00258">
    <property type="entry name" value="SPERACTRCPTR"/>
</dbReference>
<feature type="domain" description="SRCR" evidence="11">
    <location>
        <begin position="920"/>
        <end position="988"/>
    </location>
</feature>
<feature type="chain" id="PRO_5034721158" description="SRCR domain-containing protein" evidence="10">
    <location>
        <begin position="21"/>
        <end position="1058"/>
    </location>
</feature>
<evidence type="ECO:0000256" key="6">
    <source>
        <dbReference type="ARBA" id="ARBA00023136"/>
    </source>
</evidence>
<evidence type="ECO:0000313" key="12">
    <source>
        <dbReference type="Ensembl" id="ENSSMAP00000053062.1"/>
    </source>
</evidence>
<feature type="disulfide bond" evidence="9">
    <location>
        <begin position="99"/>
        <end position="109"/>
    </location>
</feature>
<gene>
    <name evidence="12" type="primary">LOC118317361</name>
</gene>
<dbReference type="SUPFAM" id="SSF56487">
    <property type="entry name" value="SRCR-like"/>
    <property type="match status" value="10"/>
</dbReference>
<dbReference type="PROSITE" id="PS50287">
    <property type="entry name" value="SRCR_2"/>
    <property type="match status" value="10"/>
</dbReference>
<dbReference type="AlphaFoldDB" id="A0A8D3D0K4"/>
<feature type="disulfide bond" evidence="9">
    <location>
        <begin position="628"/>
        <end position="692"/>
    </location>
</feature>
<keyword evidence="7 9" id="KW-1015">Disulfide bond</keyword>
<keyword evidence="5" id="KW-1133">Transmembrane helix</keyword>
<reference evidence="12" key="1">
    <citation type="submission" date="2023-05" db="EMBL/GenBank/DDBJ databases">
        <title>High-quality long-read genome of Scophthalmus maximus.</title>
        <authorList>
            <person name="Lien S."/>
            <person name="Martinez P."/>
        </authorList>
    </citation>
    <scope>NUCLEOTIDE SEQUENCE [LARGE SCALE GENOMIC DNA]</scope>
</reference>
<feature type="domain" description="SRCR" evidence="11">
    <location>
        <begin position="501"/>
        <end position="601"/>
    </location>
</feature>
<reference evidence="12" key="2">
    <citation type="submission" date="2025-08" db="UniProtKB">
        <authorList>
            <consortium name="Ensembl"/>
        </authorList>
    </citation>
    <scope>IDENTIFICATION</scope>
</reference>
<dbReference type="InterPro" id="IPR036772">
    <property type="entry name" value="SRCR-like_dom_sf"/>
</dbReference>
<keyword evidence="2" id="KW-0812">Transmembrane</keyword>
<feature type="domain" description="SRCR" evidence="11">
    <location>
        <begin position="30"/>
        <end position="142"/>
    </location>
</feature>
<comment type="caution">
    <text evidence="9">Lacks conserved residue(s) required for the propagation of feature annotation.</text>
</comment>
<organism evidence="12 13">
    <name type="scientific">Scophthalmus maximus</name>
    <name type="common">Turbot</name>
    <name type="synonym">Psetta maxima</name>
    <dbReference type="NCBI Taxonomy" id="52904"/>
    <lineage>
        <taxon>Eukaryota</taxon>
        <taxon>Metazoa</taxon>
        <taxon>Chordata</taxon>
        <taxon>Craniata</taxon>
        <taxon>Vertebrata</taxon>
        <taxon>Euteleostomi</taxon>
        <taxon>Actinopterygii</taxon>
        <taxon>Neopterygii</taxon>
        <taxon>Teleostei</taxon>
        <taxon>Neoteleostei</taxon>
        <taxon>Acanthomorphata</taxon>
        <taxon>Carangaria</taxon>
        <taxon>Pleuronectiformes</taxon>
        <taxon>Pleuronectoidei</taxon>
        <taxon>Scophthalmidae</taxon>
        <taxon>Scophthalmus</taxon>
    </lineage>
</organism>
<feature type="domain" description="SRCR" evidence="11">
    <location>
        <begin position="705"/>
        <end position="802"/>
    </location>
</feature>
<dbReference type="GO" id="GO:0016020">
    <property type="term" value="C:membrane"/>
    <property type="evidence" value="ECO:0007669"/>
    <property type="project" value="UniProtKB-SubCell"/>
</dbReference>
<evidence type="ECO:0000313" key="13">
    <source>
        <dbReference type="Proteomes" id="UP000694558"/>
    </source>
</evidence>
<feature type="disulfide bond" evidence="9">
    <location>
        <begin position="365"/>
        <end position="375"/>
    </location>
</feature>
<dbReference type="PANTHER" id="PTHR19331">
    <property type="entry name" value="SCAVENGER RECEPTOR DOMAIN-CONTAINING"/>
    <property type="match status" value="1"/>
</dbReference>
<dbReference type="SMART" id="SM00202">
    <property type="entry name" value="SR"/>
    <property type="match status" value="5"/>
</dbReference>
<evidence type="ECO:0000256" key="5">
    <source>
        <dbReference type="ARBA" id="ARBA00022989"/>
    </source>
</evidence>
<feature type="disulfide bond" evidence="9">
    <location>
        <begin position="572"/>
        <end position="582"/>
    </location>
</feature>
<evidence type="ECO:0000256" key="2">
    <source>
        <dbReference type="ARBA" id="ARBA00022692"/>
    </source>
</evidence>
<keyword evidence="8" id="KW-0325">Glycoprotein</keyword>
<feature type="signal peptide" evidence="10">
    <location>
        <begin position="1"/>
        <end position="20"/>
    </location>
</feature>
<feature type="disulfide bond" evidence="9">
    <location>
        <begin position="730"/>
        <end position="794"/>
    </location>
</feature>
<comment type="subcellular location">
    <subcellularLocation>
        <location evidence="1">Membrane</location>
        <topology evidence="1">Single-pass membrane protein</topology>
    </subcellularLocation>
</comment>
<dbReference type="Pfam" id="PF00530">
    <property type="entry name" value="SRCR"/>
    <property type="match status" value="7"/>
</dbReference>
<evidence type="ECO:0000256" key="8">
    <source>
        <dbReference type="ARBA" id="ARBA00023180"/>
    </source>
</evidence>
<dbReference type="GeneTree" id="ENSGT00940000157963"/>
<feature type="domain" description="SRCR" evidence="11">
    <location>
        <begin position="804"/>
        <end position="910"/>
    </location>
</feature>
<evidence type="ECO:0000259" key="11">
    <source>
        <dbReference type="PROSITE" id="PS50287"/>
    </source>
</evidence>
<protein>
    <recommendedName>
        <fullName evidence="11">SRCR domain-containing protein</fullName>
    </recommendedName>
</protein>
<proteinExistence type="predicted"/>
<dbReference type="Proteomes" id="UP000694558">
    <property type="component" value="Chromosome 11"/>
</dbReference>
<feature type="domain" description="SRCR" evidence="11">
    <location>
        <begin position="595"/>
        <end position="700"/>
    </location>
</feature>
<feature type="disulfide bond" evidence="9">
    <location>
        <begin position="468"/>
        <end position="478"/>
    </location>
</feature>
<feature type="domain" description="SRCR" evidence="11">
    <location>
        <begin position="293"/>
        <end position="394"/>
    </location>
</feature>
<accession>A0A8D3D0K4</accession>
<dbReference type="FunFam" id="3.10.250.10:FF:000016">
    <property type="entry name" value="Scavenger receptor cysteine-rich protein type 12"/>
    <property type="match status" value="2"/>
</dbReference>
<feature type="domain" description="SRCR" evidence="11">
    <location>
        <begin position="985"/>
        <end position="1033"/>
    </location>
</feature>
<evidence type="ECO:0000256" key="7">
    <source>
        <dbReference type="ARBA" id="ARBA00023157"/>
    </source>
</evidence>
<dbReference type="Ensembl" id="ENSSMAT00000079036.1">
    <property type="protein sequence ID" value="ENSSMAP00000053062.1"/>
    <property type="gene ID" value="ENSSMAG00000004413.2"/>
</dbReference>
<dbReference type="PANTHER" id="PTHR19331:SF471">
    <property type="entry name" value="SRCR DOMAIN-CONTAINING PROTEIN"/>
    <property type="match status" value="1"/>
</dbReference>
<keyword evidence="6" id="KW-0472">Membrane</keyword>
<dbReference type="Gene3D" id="3.10.250.10">
    <property type="entry name" value="SRCR-like domain"/>
    <property type="match status" value="8"/>
</dbReference>
<feature type="disulfide bond" evidence="9">
    <location>
        <begin position="961"/>
        <end position="971"/>
    </location>
</feature>
<feature type="domain" description="SRCR" evidence="11">
    <location>
        <begin position="134"/>
        <end position="233"/>
    </location>
</feature>